<dbReference type="Proteomes" id="UP000018542">
    <property type="component" value="Chromosome"/>
</dbReference>
<reference evidence="1 2" key="1">
    <citation type="journal article" date="2014" name="Genome Announc.">
        <title>Complete Genome Sequence of Hyphomicrobium nitrativorans Strain NL23, a Denitrifying Bacterium Isolated from Biofilm of a Methanol-Fed Denitrification System Treating Seawater at the Montreal Biodome.</title>
        <authorList>
            <person name="Martineau C."/>
            <person name="Villeneuve C."/>
            <person name="Mauffrey F."/>
            <person name="Villemur R."/>
        </authorList>
    </citation>
    <scope>NUCLEOTIDE SEQUENCE [LARGE SCALE GENOMIC DNA]</scope>
    <source>
        <strain evidence="1">NL23</strain>
    </source>
</reference>
<name>V5SIT9_9HYPH</name>
<gene>
    <name evidence="1" type="ORF">W911_02045</name>
</gene>
<evidence type="ECO:0000313" key="1">
    <source>
        <dbReference type="EMBL" id="AHB49844.1"/>
    </source>
</evidence>
<dbReference type="KEGG" id="hni:W911_02045"/>
<dbReference type="EMBL" id="CP006912">
    <property type="protein sequence ID" value="AHB49844.1"/>
    <property type="molecule type" value="Genomic_DNA"/>
</dbReference>
<protein>
    <submittedName>
        <fullName evidence="1">Uncharacterized protein</fullName>
    </submittedName>
</protein>
<dbReference type="AlphaFoldDB" id="V5SIT9"/>
<evidence type="ECO:0000313" key="2">
    <source>
        <dbReference type="Proteomes" id="UP000018542"/>
    </source>
</evidence>
<dbReference type="PATRIC" id="fig|1029756.8.peg.436"/>
<sequence>MASLRTDLSDDEAAWWDRRSNALVRGSELLDEKPDTDTWTREERRLWIYALAIGNRIERLQ</sequence>
<proteinExistence type="predicted"/>
<accession>V5SIT9</accession>
<dbReference type="OrthoDB" id="7933701at2"/>
<dbReference type="STRING" id="1029756.W911_02045"/>
<dbReference type="RefSeq" id="WP_023785839.1">
    <property type="nucleotide sequence ID" value="NC_022997.1"/>
</dbReference>
<dbReference type="HOGENOM" id="CLU_2916343_0_0_5"/>
<organism evidence="1 2">
    <name type="scientific">Hyphomicrobium nitrativorans NL23</name>
    <dbReference type="NCBI Taxonomy" id="1029756"/>
    <lineage>
        <taxon>Bacteria</taxon>
        <taxon>Pseudomonadati</taxon>
        <taxon>Pseudomonadota</taxon>
        <taxon>Alphaproteobacteria</taxon>
        <taxon>Hyphomicrobiales</taxon>
        <taxon>Hyphomicrobiaceae</taxon>
        <taxon>Hyphomicrobium</taxon>
    </lineage>
</organism>
<keyword evidence="2" id="KW-1185">Reference proteome</keyword>